<evidence type="ECO:0008006" key="3">
    <source>
        <dbReference type="Google" id="ProtNLM"/>
    </source>
</evidence>
<dbReference type="RefSeq" id="WP_167883639.1">
    <property type="nucleotide sequence ID" value="NZ_RQGD01000035.1"/>
</dbReference>
<comment type="caution">
    <text evidence="1">The sequence shown here is derived from an EMBL/GenBank/DDBJ whole genome shotgun (WGS) entry which is preliminary data.</text>
</comment>
<reference evidence="1" key="1">
    <citation type="journal article" date="2019" name="PLoS Negl. Trop. Dis.">
        <title>Revisiting the worldwide diversity of Leptospira species in the environment.</title>
        <authorList>
            <person name="Vincent A.T."/>
            <person name="Schiettekatte O."/>
            <person name="Bourhy P."/>
            <person name="Veyrier F.J."/>
            <person name="Picardeau M."/>
        </authorList>
    </citation>
    <scope>NUCLEOTIDE SEQUENCE [LARGE SCALE GENOMIC DNA]</scope>
    <source>
        <strain evidence="1">201702476</strain>
    </source>
</reference>
<accession>A0A4R9K045</accession>
<organism evidence="1 2">
    <name type="scientific">Leptospira ognonensis</name>
    <dbReference type="NCBI Taxonomy" id="2484945"/>
    <lineage>
        <taxon>Bacteria</taxon>
        <taxon>Pseudomonadati</taxon>
        <taxon>Spirochaetota</taxon>
        <taxon>Spirochaetia</taxon>
        <taxon>Leptospirales</taxon>
        <taxon>Leptospiraceae</taxon>
        <taxon>Leptospira</taxon>
    </lineage>
</organism>
<gene>
    <name evidence="1" type="ORF">EHQ58_13890</name>
</gene>
<sequence>MRYLLPLLGFYILSCSYVSSTDKEREIATNAILFSALTTSTPTVTSTECNVSAPTFSTLSTAGFNTSCGRSGCHDGTTRYNATNYAQVKALTNPGNASTSSLYIQVKGSMAIYSNATLDRAIYCWIQGGSNP</sequence>
<name>A0A4R9K045_9LEPT</name>
<dbReference type="NCBIfam" id="NF047812">
    <property type="entry name" value="LIC11213_lipo"/>
    <property type="match status" value="1"/>
</dbReference>
<keyword evidence="2" id="KW-1185">Reference proteome</keyword>
<dbReference type="EMBL" id="RQGD01000035">
    <property type="protein sequence ID" value="TGL57379.1"/>
    <property type="molecule type" value="Genomic_DNA"/>
</dbReference>
<dbReference type="AlphaFoldDB" id="A0A4R9K045"/>
<evidence type="ECO:0000313" key="1">
    <source>
        <dbReference type="EMBL" id="TGL57379.1"/>
    </source>
</evidence>
<protein>
    <recommendedName>
        <fullName evidence="3">Cytochrome C Planctomycete-type domain-containing protein</fullName>
    </recommendedName>
</protein>
<evidence type="ECO:0000313" key="2">
    <source>
        <dbReference type="Proteomes" id="UP000297693"/>
    </source>
</evidence>
<proteinExistence type="predicted"/>
<dbReference type="Proteomes" id="UP000297693">
    <property type="component" value="Unassembled WGS sequence"/>
</dbReference>